<evidence type="ECO:0000256" key="7">
    <source>
        <dbReference type="ARBA" id="ARBA00022519"/>
    </source>
</evidence>
<evidence type="ECO:0000313" key="13">
    <source>
        <dbReference type="EMBL" id="ATG73226.1"/>
    </source>
</evidence>
<dbReference type="Proteomes" id="UP000217763">
    <property type="component" value="Chromosome"/>
</dbReference>
<evidence type="ECO:0000256" key="6">
    <source>
        <dbReference type="ARBA" id="ARBA00022475"/>
    </source>
</evidence>
<dbReference type="InterPro" id="IPR007078">
    <property type="entry name" value="Haem_export_protD_CcmD"/>
</dbReference>
<evidence type="ECO:0000256" key="10">
    <source>
        <dbReference type="ARBA" id="ARBA00022989"/>
    </source>
</evidence>
<evidence type="ECO:0000256" key="1">
    <source>
        <dbReference type="ARBA" id="ARBA00002442"/>
    </source>
</evidence>
<keyword evidence="9 12" id="KW-0201">Cytochrome c-type biogenesis</keyword>
<dbReference type="Pfam" id="PF04995">
    <property type="entry name" value="CcmD"/>
    <property type="match status" value="1"/>
</dbReference>
<evidence type="ECO:0000256" key="3">
    <source>
        <dbReference type="ARBA" id="ARBA00008741"/>
    </source>
</evidence>
<reference evidence="14" key="1">
    <citation type="submission" date="2015-09" db="EMBL/GenBank/DDBJ databases">
        <authorList>
            <person name="Shao Z."/>
            <person name="Wang L."/>
        </authorList>
    </citation>
    <scope>NUCLEOTIDE SEQUENCE [LARGE SCALE GENOMIC DNA]</scope>
    <source>
        <strain evidence="14">F13-1</strain>
    </source>
</reference>
<gene>
    <name evidence="13" type="ORF">AN401_04595</name>
</gene>
<evidence type="ECO:0000256" key="12">
    <source>
        <dbReference type="RuleBase" id="RU363101"/>
    </source>
</evidence>
<dbReference type="AlphaFoldDB" id="A0A231MY67"/>
<organism evidence="13 14">
    <name type="scientific">Zobellella denitrificans</name>
    <dbReference type="NCBI Taxonomy" id="347534"/>
    <lineage>
        <taxon>Bacteria</taxon>
        <taxon>Pseudomonadati</taxon>
        <taxon>Pseudomonadota</taxon>
        <taxon>Gammaproteobacteria</taxon>
        <taxon>Aeromonadales</taxon>
        <taxon>Aeromonadaceae</taxon>
        <taxon>Zobellella</taxon>
    </lineage>
</organism>
<dbReference type="NCBIfam" id="TIGR03141">
    <property type="entry name" value="cytochro_ccmD"/>
    <property type="match status" value="1"/>
</dbReference>
<dbReference type="GO" id="GO:0005886">
    <property type="term" value="C:plasma membrane"/>
    <property type="evidence" value="ECO:0007669"/>
    <property type="project" value="UniProtKB-SubCell"/>
</dbReference>
<evidence type="ECO:0000256" key="5">
    <source>
        <dbReference type="ARBA" id="ARBA00022448"/>
    </source>
</evidence>
<dbReference type="GO" id="GO:1903607">
    <property type="term" value="P:cytochrome c biosynthetic process"/>
    <property type="evidence" value="ECO:0007669"/>
    <property type="project" value="TreeGrafter"/>
</dbReference>
<evidence type="ECO:0000256" key="2">
    <source>
        <dbReference type="ARBA" id="ARBA00004377"/>
    </source>
</evidence>
<feature type="transmembrane region" description="Helical" evidence="12">
    <location>
        <begin position="15"/>
        <end position="39"/>
    </location>
</feature>
<evidence type="ECO:0000256" key="8">
    <source>
        <dbReference type="ARBA" id="ARBA00022692"/>
    </source>
</evidence>
<name>A0A231MY67_9GAMM</name>
<keyword evidence="10 12" id="KW-1133">Transmembrane helix</keyword>
<keyword evidence="6 12" id="KW-1003">Cell membrane</keyword>
<sequence>MKFDSWSAFWAMGGYGFYVWLSFAVTLLALLGLVAATITTKKRLLREVKQKQARAARRKAAQKLENTL</sequence>
<proteinExistence type="inferred from homology"/>
<evidence type="ECO:0000256" key="11">
    <source>
        <dbReference type="ARBA" id="ARBA00023136"/>
    </source>
</evidence>
<comment type="subcellular location">
    <subcellularLocation>
        <location evidence="2 12">Cell inner membrane</location>
        <topology evidence="2 12">Single-pass membrane protein</topology>
    </subcellularLocation>
</comment>
<dbReference type="PANTHER" id="PTHR37531">
    <property type="entry name" value="HEME EXPORTER PROTEIN D"/>
    <property type="match status" value="1"/>
</dbReference>
<keyword evidence="8 12" id="KW-0812">Transmembrane</keyword>
<dbReference type="GO" id="GO:0017004">
    <property type="term" value="P:cytochrome complex assembly"/>
    <property type="evidence" value="ECO:0007669"/>
    <property type="project" value="UniProtKB-KW"/>
</dbReference>
<accession>A0A231MY67</accession>
<comment type="similarity">
    <text evidence="3 12">Belongs to the CcmD/CycX/HelD family.</text>
</comment>
<dbReference type="GO" id="GO:0015886">
    <property type="term" value="P:heme transport"/>
    <property type="evidence" value="ECO:0007669"/>
    <property type="project" value="InterPro"/>
</dbReference>
<comment type="function">
    <text evidence="1 12">Required for the export of heme to the periplasm for the biogenesis of c-type cytochromes.</text>
</comment>
<evidence type="ECO:0000313" key="14">
    <source>
        <dbReference type="Proteomes" id="UP000217763"/>
    </source>
</evidence>
<keyword evidence="7 12" id="KW-0997">Cell inner membrane</keyword>
<dbReference type="EMBL" id="CP012621">
    <property type="protein sequence ID" value="ATG73226.1"/>
    <property type="molecule type" value="Genomic_DNA"/>
</dbReference>
<keyword evidence="14" id="KW-1185">Reference proteome</keyword>
<evidence type="ECO:0000256" key="9">
    <source>
        <dbReference type="ARBA" id="ARBA00022748"/>
    </source>
</evidence>
<dbReference type="RefSeq" id="WP_094039853.1">
    <property type="nucleotide sequence ID" value="NZ_CP012621.1"/>
</dbReference>
<keyword evidence="11 12" id="KW-0472">Membrane</keyword>
<dbReference type="InterPro" id="IPR052075">
    <property type="entry name" value="Heme_exporter_D"/>
</dbReference>
<evidence type="ECO:0000256" key="4">
    <source>
        <dbReference type="ARBA" id="ARBA00016461"/>
    </source>
</evidence>
<protein>
    <recommendedName>
        <fullName evidence="4 12">Heme exporter protein D</fullName>
    </recommendedName>
</protein>
<dbReference type="PANTHER" id="PTHR37531:SF1">
    <property type="entry name" value="HEME EXPORTER PROTEIN D"/>
    <property type="match status" value="1"/>
</dbReference>
<dbReference type="KEGG" id="zdf:AN401_04595"/>
<keyword evidence="5 12" id="KW-0813">Transport</keyword>